<gene>
    <name evidence="5" type="ORF">HINF_LOCUS22783</name>
    <name evidence="6" type="ORF">HINF_LOCUS39989</name>
</gene>
<dbReference type="InterPro" id="IPR036465">
    <property type="entry name" value="vWFA_dom_sf"/>
</dbReference>
<evidence type="ECO:0000313" key="7">
    <source>
        <dbReference type="Proteomes" id="UP001642409"/>
    </source>
</evidence>
<dbReference type="EMBL" id="CATOUU010000594">
    <property type="protein sequence ID" value="CAI9935138.1"/>
    <property type="molecule type" value="Genomic_DNA"/>
</dbReference>
<dbReference type="InterPro" id="IPR027417">
    <property type="entry name" value="P-loop_NTPase"/>
</dbReference>
<reference evidence="5" key="1">
    <citation type="submission" date="2023-06" db="EMBL/GenBank/DDBJ databases">
        <authorList>
            <person name="Kurt Z."/>
        </authorList>
    </citation>
    <scope>NUCLEOTIDE SEQUENCE</scope>
</reference>
<evidence type="ECO:0000313" key="6">
    <source>
        <dbReference type="EMBL" id="CAL6043261.1"/>
    </source>
</evidence>
<accession>A0AA86PAY2</accession>
<dbReference type="GO" id="GO:0005524">
    <property type="term" value="F:ATP binding"/>
    <property type="evidence" value="ECO:0007669"/>
    <property type="project" value="InterPro"/>
</dbReference>
<dbReference type="GO" id="GO:0006886">
    <property type="term" value="P:intracellular protein transport"/>
    <property type="evidence" value="ECO:0007669"/>
    <property type="project" value="InterPro"/>
</dbReference>
<name>A0AA86PAY2_9EUKA</name>
<dbReference type="Gene3D" id="3.40.50.300">
    <property type="entry name" value="P-loop containing nucleotide triphosphate hydrolases"/>
    <property type="match status" value="2"/>
</dbReference>
<dbReference type="EMBL" id="CAXDID020000156">
    <property type="protein sequence ID" value="CAL6043261.1"/>
    <property type="molecule type" value="Genomic_DNA"/>
</dbReference>
<dbReference type="InterPro" id="IPR000185">
    <property type="entry name" value="SecA"/>
</dbReference>
<keyword evidence="5" id="KW-0378">Hydrolase</keyword>
<dbReference type="Gene3D" id="3.40.50.410">
    <property type="entry name" value="von Willebrand factor, type A domain"/>
    <property type="match status" value="1"/>
</dbReference>
<reference evidence="6 7" key="2">
    <citation type="submission" date="2024-07" db="EMBL/GenBank/DDBJ databases">
        <authorList>
            <person name="Akdeniz Z."/>
        </authorList>
    </citation>
    <scope>NUCLEOTIDE SEQUENCE [LARGE SCALE GENOMIC DNA]</scope>
</reference>
<keyword evidence="1" id="KW-0653">Protein transport</keyword>
<dbReference type="GO" id="GO:0016020">
    <property type="term" value="C:membrane"/>
    <property type="evidence" value="ECO:0007669"/>
    <property type="project" value="InterPro"/>
</dbReference>
<evidence type="ECO:0000256" key="1">
    <source>
        <dbReference type="ARBA" id="ARBA00022927"/>
    </source>
</evidence>
<dbReference type="GO" id="GO:0006605">
    <property type="term" value="P:protein targeting"/>
    <property type="evidence" value="ECO:0007669"/>
    <property type="project" value="InterPro"/>
</dbReference>
<dbReference type="Proteomes" id="UP001642409">
    <property type="component" value="Unassembled WGS sequence"/>
</dbReference>
<dbReference type="InterPro" id="IPR014018">
    <property type="entry name" value="SecA_motor_DEAD"/>
</dbReference>
<dbReference type="PANTHER" id="PTHR30612">
    <property type="entry name" value="SECA INNER MEMBRANE COMPONENT OF SEC PROTEIN SECRETION SYSTEM"/>
    <property type="match status" value="1"/>
</dbReference>
<feature type="compositionally biased region" description="Low complexity" evidence="3">
    <location>
        <begin position="10"/>
        <end position="27"/>
    </location>
</feature>
<keyword evidence="5" id="KW-0547">Nucleotide-binding</keyword>
<feature type="region of interest" description="Disordered" evidence="3">
    <location>
        <begin position="10"/>
        <end position="38"/>
    </location>
</feature>
<comment type="caution">
    <text evidence="5">The sequence shown here is derived from an EMBL/GenBank/DDBJ whole genome shotgun (WGS) entry which is preliminary data.</text>
</comment>
<sequence>MSESSSVIIELSSSSSQDSQNINNKQQSELDTGFQNSSFGSDIDSTNICDDDIENEIEFNVINLSQILDQMISDIQNTQKKDMLQFKKLYKLTLKLLNDFKAQNRGLGKIKRVSQLVKLIQREENPQKIMQSIQEAKTQVDQIFKQDTMLIGTFDHPSISGISKMEQESKLTGLTDLSSYSASKIEQSSISIDLDDSVTSFSNNKSQNRKQLDSIYSEEQFKHTISVKLMEEDINCKEIEQTLQKINDTTKTYKETSLLIQICIENKHNEVSQSLNEIQSGQYTLNNSRLLKLLKQLQEFEKYFSKCKFYKNNFKQILQNVVKMLQNEEHSVQTLQMQEINSLYQKLIIYNQFIEFDTNVLILYNQITCKFRNQIIMIINAISSQIQMLPIEKLISSLDFYVKAINCMLSIPITQQQVYAEQQHMVNIVQKYLNESEKHLLINYMLYDIVEMEQYVQKSLQILRTLSNFSKLVSNDQHIHTLKNKAINILQTWQNNEYLVSTNLQQYIILEQSMNKLNTILAKTNILKQFDFYCGRRIYTQIHQQYGQKINQLSSNYYIQLIQQLNQQNFQQTQTFIHLLGRENILTKEILNEVKQVIEQIVKQKMAIITNNVKLINIMEYKQELIDILREMQIIQEAKSIKDITDKPILDQLTIDRQLNTTVSLIEDSLNFERQISQYLQELNFSKLYHIYNSYQCIIDVLDSNMLEIFLNYKCKIKEQKQLIQLKIENFLQDQITSFKKMNIRQIIEKPIIDLVQQIHEVSIFDNNYTLFYQDIIESLKQTLDLQIQNLSIDYSQDINIFERDLQKLPQEIVKLYLKQILQIKDARLTQQQMQIRQLASSQDFKSIITNFKNSAYKQEYDILKIFQQKIQELTLESFTKYTKYIDTNNFTDLFSQLQTTWDDWMHYQDVLKQLKDENVCANKKFQHLYIDNTVNNYITSIVEKIVNAMTNMANQITQKKNLRYQSENLTNIVLFQSQIETNMSLGKSLIGSSKYQSSLYQKVIEMVFQTLQNNSTQFNSRISSMNNLDEVLELAKNQPINQQLYEYLHAQKNKQLSQNYQNIYSFQEMVSKLVDSIQKLESECKQVFICQKTLTENNAEREDYYKIIFKSFQKIQNARKLQTYFIEYKCDITKIEEGCIQHFNNEAEKIYKSVEDQLKILPGDDRRLYQTFNNYCDNLRAISEIFKQTSTTQIAKHNLDQIKDQFKTKPEELKQLENQNILCNRLIQYKQMSIDIHIFREAINSGIDEVLDQVYQSDKGPLKISEIGSILNSHTNAQIAQQILRDHQKFKNYSIELRNTGSLRFTLENVLDEQMDEKIQLYLGIKRAKGLSIQEQDNNGNIIDQQVKRDEIKAFYQEFDQKYWAQVDPFLNKVLDGLDIAKQKVLQFSRQQIFLAQTKIDILSSVLAYWTLSNTKDYIGTNNIVESRKKLLQPHPAQIIAIFSLLGIDSSNYLKNQLIQVLTGEGKSVILAVTAIVLAIMGFDVNCACYSEYLSQRDYESFTDLFKAFDVKNNITYGTFSAMCEKYINQNGEIRTLTEQCITQNNIEKQQFKQKRDQILLIDEVDVFFSEDFYGSSYNPVTSIQNQEIINFFDYVWANRNNNQLLEIGSISKTEQYKKIVNSLKGWEQLVKEVVIDILSDIIHFQTHKYIVHKGLIGYKSQDTISTSTYYGYRTLFAYYQEVENNKVKVNELQIRKTIHFSCGKFSYAEIPKNYKHIIGVTGTLDTVSKPEMKLLTDEYNIKKFSYLPSVYGTNQLDFAKDSSKFVLIVDDKEYYKSISNEINAKKQGNRGIPVLVMFETSADIEQFQQSKEYKHVDNYQQIKLLTETVLSSEKEGIVRQAVTKGTVTLITREFGRGTDFVCYDQTIDSHGGVHVIQTFFSDELSEEKQIKGRTARQGNRGSYSMIILDTTLEKYGLKLQDIENMKNTDRYYSAIHPKRLDYFNRKYPERTRNIKSIKAKHETSNRFLDAIIEGNMKAVKEFLINGNKGYGATTAKSKTLILMDVTGSMDGVLEILKNTIQTIFSNIHAILKQHGVTDSFDVMFTGYRSYNSGAQLLEVSDWEADPDNLHQFISNVKTGASSAHGEEAVEVGLQHANSEYQNGLTQVILIGDAAPSTRQQIQIDRNIQGENYWKTTQFKTATYYEDEIQRLRQRNVKVHTFFIAGAEASFRQISTRTNGTCQKLNLNPNELTKRIAEIIIQNLGEKNGTNLIQLYRDMFGV</sequence>
<dbReference type="GO" id="GO:0004386">
    <property type="term" value="F:helicase activity"/>
    <property type="evidence" value="ECO:0007669"/>
    <property type="project" value="UniProtKB-KW"/>
</dbReference>
<proteinExistence type="predicted"/>
<dbReference type="GO" id="GO:0017038">
    <property type="term" value="P:protein import"/>
    <property type="evidence" value="ECO:0007669"/>
    <property type="project" value="InterPro"/>
</dbReference>
<keyword evidence="5" id="KW-0347">Helicase</keyword>
<evidence type="ECO:0000256" key="3">
    <source>
        <dbReference type="SAM" id="MobiDB-lite"/>
    </source>
</evidence>
<dbReference type="Pfam" id="PF07517">
    <property type="entry name" value="SecA_DEAD"/>
    <property type="match status" value="1"/>
</dbReference>
<organism evidence="5">
    <name type="scientific">Hexamita inflata</name>
    <dbReference type="NCBI Taxonomy" id="28002"/>
    <lineage>
        <taxon>Eukaryota</taxon>
        <taxon>Metamonada</taxon>
        <taxon>Diplomonadida</taxon>
        <taxon>Hexamitidae</taxon>
        <taxon>Hexamitinae</taxon>
        <taxon>Hexamita</taxon>
    </lineage>
</organism>
<dbReference type="PROSITE" id="PS51196">
    <property type="entry name" value="SECA_MOTOR_DEAD"/>
    <property type="match status" value="1"/>
</dbReference>
<keyword evidence="1" id="KW-0813">Transport</keyword>
<protein>
    <submittedName>
        <fullName evidence="5">Helicase-related protein</fullName>
    </submittedName>
    <submittedName>
        <fullName evidence="6">Helicase-related_protein</fullName>
    </submittedName>
</protein>
<dbReference type="PANTHER" id="PTHR30612:SF0">
    <property type="entry name" value="CHLOROPLAST PROTEIN-TRANSPORTING ATPASE"/>
    <property type="match status" value="1"/>
</dbReference>
<evidence type="ECO:0000256" key="2">
    <source>
        <dbReference type="ARBA" id="ARBA00023010"/>
    </source>
</evidence>
<dbReference type="SUPFAM" id="SSF53300">
    <property type="entry name" value="vWA-like"/>
    <property type="match status" value="1"/>
</dbReference>
<evidence type="ECO:0000259" key="4">
    <source>
        <dbReference type="PROSITE" id="PS51196"/>
    </source>
</evidence>
<keyword evidence="5" id="KW-0067">ATP-binding</keyword>
<feature type="compositionally biased region" description="Polar residues" evidence="3">
    <location>
        <begin position="29"/>
        <end position="38"/>
    </location>
</feature>
<evidence type="ECO:0000313" key="5">
    <source>
        <dbReference type="EMBL" id="CAI9935138.1"/>
    </source>
</evidence>
<keyword evidence="7" id="KW-1185">Reference proteome</keyword>
<dbReference type="SUPFAM" id="SSF52540">
    <property type="entry name" value="P-loop containing nucleoside triphosphate hydrolases"/>
    <property type="match status" value="2"/>
</dbReference>
<feature type="domain" description="SecA family profile" evidence="4">
    <location>
        <begin position="1309"/>
        <end position="1943"/>
    </location>
</feature>
<keyword evidence="2" id="KW-0811">Translocation</keyword>
<dbReference type="InterPro" id="IPR011115">
    <property type="entry name" value="SecA_DEAD"/>
</dbReference>